<gene>
    <name evidence="1" type="ORF">JCGZ_08351</name>
</gene>
<dbReference type="AlphaFoldDB" id="A0A067KXK9"/>
<evidence type="ECO:0000313" key="2">
    <source>
        <dbReference type="Proteomes" id="UP000027138"/>
    </source>
</evidence>
<protein>
    <submittedName>
        <fullName evidence="1">Uncharacterized protein</fullName>
    </submittedName>
</protein>
<accession>A0A067KXK9</accession>
<keyword evidence="2" id="KW-1185">Reference proteome</keyword>
<reference evidence="1 2" key="1">
    <citation type="journal article" date="2014" name="PLoS ONE">
        <title>Global Analysis of Gene Expression Profiles in Physic Nut (Jatropha curcas L.) Seedlings Exposed to Salt Stress.</title>
        <authorList>
            <person name="Zhang L."/>
            <person name="Zhang C."/>
            <person name="Wu P."/>
            <person name="Chen Y."/>
            <person name="Li M."/>
            <person name="Jiang H."/>
            <person name="Wu G."/>
        </authorList>
    </citation>
    <scope>NUCLEOTIDE SEQUENCE [LARGE SCALE GENOMIC DNA]</scope>
    <source>
        <strain evidence="2">cv. GZQX0401</strain>
        <tissue evidence="1">Young leaves</tissue>
    </source>
</reference>
<name>A0A067KXK9_JATCU</name>
<dbReference type="Proteomes" id="UP000027138">
    <property type="component" value="Unassembled WGS sequence"/>
</dbReference>
<organism evidence="1 2">
    <name type="scientific">Jatropha curcas</name>
    <name type="common">Barbados nut</name>
    <dbReference type="NCBI Taxonomy" id="180498"/>
    <lineage>
        <taxon>Eukaryota</taxon>
        <taxon>Viridiplantae</taxon>
        <taxon>Streptophyta</taxon>
        <taxon>Embryophyta</taxon>
        <taxon>Tracheophyta</taxon>
        <taxon>Spermatophyta</taxon>
        <taxon>Magnoliopsida</taxon>
        <taxon>eudicotyledons</taxon>
        <taxon>Gunneridae</taxon>
        <taxon>Pentapetalae</taxon>
        <taxon>rosids</taxon>
        <taxon>fabids</taxon>
        <taxon>Malpighiales</taxon>
        <taxon>Euphorbiaceae</taxon>
        <taxon>Crotonoideae</taxon>
        <taxon>Jatropheae</taxon>
        <taxon>Jatropha</taxon>
    </lineage>
</organism>
<sequence length="86" mass="10007">MTATNDWQPATVTTSATTVIRNRYHSTTELKEAWRIPKFLTLMEAHVEFELEFPTSCLNRAWLARPCKVARPRPCTLLPLERQHLI</sequence>
<evidence type="ECO:0000313" key="1">
    <source>
        <dbReference type="EMBL" id="KDP36584.1"/>
    </source>
</evidence>
<proteinExistence type="predicted"/>
<dbReference type="EMBL" id="KK914427">
    <property type="protein sequence ID" value="KDP36584.1"/>
    <property type="molecule type" value="Genomic_DNA"/>
</dbReference>